<comment type="caution">
    <text evidence="2">The sequence shown here is derived from an EMBL/GenBank/DDBJ whole genome shotgun (WGS) entry which is preliminary data.</text>
</comment>
<reference evidence="2 3" key="1">
    <citation type="journal article" date="2018" name="Sci. Data">
        <title>The draft genome sequence of cork oak.</title>
        <authorList>
            <person name="Ramos A.M."/>
            <person name="Usie A."/>
            <person name="Barbosa P."/>
            <person name="Barros P.M."/>
            <person name="Capote T."/>
            <person name="Chaves I."/>
            <person name="Simoes F."/>
            <person name="Abreu I."/>
            <person name="Carrasquinho I."/>
            <person name="Faro C."/>
            <person name="Guimaraes J.B."/>
            <person name="Mendonca D."/>
            <person name="Nobrega F."/>
            <person name="Rodrigues L."/>
            <person name="Saibo N.J.M."/>
            <person name="Varela M.C."/>
            <person name="Egas C."/>
            <person name="Matos J."/>
            <person name="Miguel C.M."/>
            <person name="Oliveira M.M."/>
            <person name="Ricardo C.P."/>
            <person name="Goncalves S."/>
        </authorList>
    </citation>
    <scope>NUCLEOTIDE SEQUENCE [LARGE SCALE GENOMIC DNA]</scope>
    <source>
        <strain evidence="3">cv. HL8</strain>
    </source>
</reference>
<name>A0AAW0KKN3_QUESU</name>
<dbReference type="Proteomes" id="UP000237347">
    <property type="component" value="Unassembled WGS sequence"/>
</dbReference>
<feature type="region of interest" description="Disordered" evidence="1">
    <location>
        <begin position="69"/>
        <end position="89"/>
    </location>
</feature>
<organism evidence="2 3">
    <name type="scientific">Quercus suber</name>
    <name type="common">Cork oak</name>
    <dbReference type="NCBI Taxonomy" id="58331"/>
    <lineage>
        <taxon>Eukaryota</taxon>
        <taxon>Viridiplantae</taxon>
        <taxon>Streptophyta</taxon>
        <taxon>Embryophyta</taxon>
        <taxon>Tracheophyta</taxon>
        <taxon>Spermatophyta</taxon>
        <taxon>Magnoliopsida</taxon>
        <taxon>eudicotyledons</taxon>
        <taxon>Gunneridae</taxon>
        <taxon>Pentapetalae</taxon>
        <taxon>rosids</taxon>
        <taxon>fabids</taxon>
        <taxon>Fagales</taxon>
        <taxon>Fagaceae</taxon>
        <taxon>Quercus</taxon>
    </lineage>
</organism>
<dbReference type="AlphaFoldDB" id="A0AAW0KKN3"/>
<evidence type="ECO:0000313" key="3">
    <source>
        <dbReference type="Proteomes" id="UP000237347"/>
    </source>
</evidence>
<accession>A0AAW0KKN3</accession>
<evidence type="ECO:0000256" key="1">
    <source>
        <dbReference type="SAM" id="MobiDB-lite"/>
    </source>
</evidence>
<protein>
    <submittedName>
        <fullName evidence="2">Uncharacterized protein</fullName>
    </submittedName>
</protein>
<keyword evidence="3" id="KW-1185">Reference proteome</keyword>
<proteinExistence type="predicted"/>
<sequence>MRNLDLAGDGLIIGDHERFQNKMIPMHDHANSLGNDAGFVLLGGHELGASGYISEGLPIYEHDHSLSNMMTNRPLQPEYEENSPLANAN</sequence>
<evidence type="ECO:0000313" key="2">
    <source>
        <dbReference type="EMBL" id="KAK7839500.1"/>
    </source>
</evidence>
<dbReference type="EMBL" id="PKMF04000282">
    <property type="protein sequence ID" value="KAK7839500.1"/>
    <property type="molecule type" value="Genomic_DNA"/>
</dbReference>
<gene>
    <name evidence="2" type="ORF">CFP56_017991</name>
</gene>